<dbReference type="HOGENOM" id="CLU_2978963_0_0_1"/>
<evidence type="ECO:0000313" key="1">
    <source>
        <dbReference type="EMBL" id="EFW15676.1"/>
    </source>
</evidence>
<dbReference type="AlphaFoldDB" id="E9DDF1"/>
<name>E9DDF1_COCPS</name>
<keyword evidence="2" id="KW-1185">Reference proteome</keyword>
<dbReference type="EMBL" id="GL636500">
    <property type="protein sequence ID" value="EFW15676.1"/>
    <property type="molecule type" value="Genomic_DNA"/>
</dbReference>
<organism evidence="2">
    <name type="scientific">Coccidioides posadasii (strain RMSCC 757 / Silveira)</name>
    <name type="common">Valley fever fungus</name>
    <dbReference type="NCBI Taxonomy" id="443226"/>
    <lineage>
        <taxon>Eukaryota</taxon>
        <taxon>Fungi</taxon>
        <taxon>Dikarya</taxon>
        <taxon>Ascomycota</taxon>
        <taxon>Pezizomycotina</taxon>
        <taxon>Eurotiomycetes</taxon>
        <taxon>Eurotiomycetidae</taxon>
        <taxon>Onygenales</taxon>
        <taxon>Onygenaceae</taxon>
        <taxon>Coccidioides</taxon>
    </lineage>
</organism>
<sequence>MHGFRGLICRPWGHQGAKQGETITKGKSGSAASRWGINAVLEVAQTRLRAHGREAHLV</sequence>
<reference evidence="2" key="1">
    <citation type="journal article" date="2010" name="Genome Res.">
        <title>Population genomic sequencing of Coccidioides fungi reveals recent hybridization and transposon control.</title>
        <authorList>
            <person name="Neafsey D.E."/>
            <person name="Barker B.M."/>
            <person name="Sharpton T.J."/>
            <person name="Stajich J.E."/>
            <person name="Park D.J."/>
            <person name="Whiston E."/>
            <person name="Hung C.-Y."/>
            <person name="McMahan C."/>
            <person name="White J."/>
            <person name="Sykes S."/>
            <person name="Heiman D."/>
            <person name="Young S."/>
            <person name="Zeng Q."/>
            <person name="Abouelleil A."/>
            <person name="Aftuck L."/>
            <person name="Bessette D."/>
            <person name="Brown A."/>
            <person name="FitzGerald M."/>
            <person name="Lui A."/>
            <person name="Macdonald J.P."/>
            <person name="Priest M."/>
            <person name="Orbach M.J."/>
            <person name="Galgiani J.N."/>
            <person name="Kirkland T.N."/>
            <person name="Cole G.T."/>
            <person name="Birren B.W."/>
            <person name="Henn M.R."/>
            <person name="Taylor J.W."/>
            <person name="Rounsley S.D."/>
        </authorList>
    </citation>
    <scope>NUCLEOTIDE SEQUENCE [LARGE SCALE GENOMIC DNA]</scope>
    <source>
        <strain evidence="2">RMSCC 757 / Silveira</strain>
    </source>
</reference>
<proteinExistence type="predicted"/>
<dbReference type="VEuPathDB" id="FungiDB:CPSG_08113"/>
<accession>E9DDF1</accession>
<reference evidence="2" key="2">
    <citation type="submission" date="2010-03" db="EMBL/GenBank/DDBJ databases">
        <title>The genome sequence of Coccidioides posadasii strain Silveira.</title>
        <authorList>
            <consortium name="The Broad Institute Genome Sequencing Center for Infectious Disease"/>
            <person name="Neafsey D."/>
            <person name="Orbach M."/>
            <person name="Henn M.R."/>
            <person name="Cole G.T."/>
            <person name="Galgiani J."/>
            <person name="Gardner M.J."/>
            <person name="Kirkland T.N."/>
            <person name="Taylor J.W."/>
            <person name="Young S.K."/>
            <person name="Zeng Q."/>
            <person name="Koehrsen M."/>
            <person name="Alvarado L."/>
            <person name="Berlin A."/>
            <person name="Borenstein D."/>
            <person name="Chapman S.B."/>
            <person name="Chen Z."/>
            <person name="Engels R."/>
            <person name="Freedman E."/>
            <person name="Gellesch M."/>
            <person name="Goldberg J."/>
            <person name="Griggs A."/>
            <person name="Gujja S."/>
            <person name="Heilman E."/>
            <person name="Heiman D."/>
            <person name="Howarth C."/>
            <person name="Jen D."/>
            <person name="Larson L."/>
            <person name="Mehta T."/>
            <person name="Neiman D."/>
            <person name="Park D."/>
            <person name="Pearson M."/>
            <person name="Richards J."/>
            <person name="Roberts A."/>
            <person name="Saif S."/>
            <person name="Shea T."/>
            <person name="Shenoy N."/>
            <person name="Sisk P."/>
            <person name="Stolte C."/>
            <person name="Sykes S."/>
            <person name="Walk T."/>
            <person name="White J."/>
            <person name="Yandava C."/>
            <person name="Haas B."/>
            <person name="Nusbaum C."/>
            <person name="Birren B."/>
        </authorList>
    </citation>
    <scope>NUCLEOTIDE SEQUENCE [LARGE SCALE GENOMIC DNA]</scope>
    <source>
        <strain evidence="2">RMSCC 757 / Silveira</strain>
    </source>
</reference>
<dbReference type="Proteomes" id="UP000002497">
    <property type="component" value="Unassembled WGS sequence"/>
</dbReference>
<protein>
    <submittedName>
        <fullName evidence="1">Predicted protein</fullName>
    </submittedName>
</protein>
<gene>
    <name evidence="1" type="ORF">CPSG_08113</name>
</gene>
<evidence type="ECO:0000313" key="2">
    <source>
        <dbReference type="Proteomes" id="UP000002497"/>
    </source>
</evidence>